<organism evidence="1 2">
    <name type="scientific">Nannocystis radixulma</name>
    <dbReference type="NCBI Taxonomy" id="2995305"/>
    <lineage>
        <taxon>Bacteria</taxon>
        <taxon>Pseudomonadati</taxon>
        <taxon>Myxococcota</taxon>
        <taxon>Polyangia</taxon>
        <taxon>Nannocystales</taxon>
        <taxon>Nannocystaceae</taxon>
        <taxon>Nannocystis</taxon>
    </lineage>
</organism>
<gene>
    <name evidence="1" type="ORF">POL58_20855</name>
</gene>
<accession>A0ABT5B7Z1</accession>
<proteinExistence type="predicted"/>
<name>A0ABT5B7Z1_9BACT</name>
<keyword evidence="2" id="KW-1185">Reference proteome</keyword>
<reference evidence="1 2" key="1">
    <citation type="submission" date="2022-11" db="EMBL/GenBank/DDBJ databases">
        <title>Minimal conservation of predation-associated metabolite biosynthetic gene clusters underscores biosynthetic potential of Myxococcota including descriptions for ten novel species: Archangium lansinium sp. nov., Myxococcus landrumus sp. nov., Nannocystis bai.</title>
        <authorList>
            <person name="Ahearne A."/>
            <person name="Stevens C."/>
            <person name="Dowd S."/>
        </authorList>
    </citation>
    <scope>NUCLEOTIDE SEQUENCE [LARGE SCALE GENOMIC DNA]</scope>
    <source>
        <strain evidence="1 2">NCELM</strain>
    </source>
</reference>
<comment type="caution">
    <text evidence="1">The sequence shown here is derived from an EMBL/GenBank/DDBJ whole genome shotgun (WGS) entry which is preliminary data.</text>
</comment>
<sequence length="202" mass="21286">MIDPATGALSSWRVRYWDRPLDREACTAMAAKYAALAALEAMPPGPAQDAALRAAAQTWPGCLRESQLAGPARCQTRKVQALAGLSAPERPRASWRADGAAPVVLWADLHPLLADLQAWRRATAGEGGPAGLLAFVKGTSAAPRWPADPALLIRVGGAQARVRMAYAWLAAQAGLGLSALNLELFGREGPWDARTGDPPPVP</sequence>
<dbReference type="EMBL" id="JAQNDN010000010">
    <property type="protein sequence ID" value="MDC0670217.1"/>
    <property type="molecule type" value="Genomic_DNA"/>
</dbReference>
<evidence type="ECO:0000313" key="2">
    <source>
        <dbReference type="Proteomes" id="UP001217838"/>
    </source>
</evidence>
<protein>
    <submittedName>
        <fullName evidence="1">Uncharacterized protein</fullName>
    </submittedName>
</protein>
<evidence type="ECO:0000313" key="1">
    <source>
        <dbReference type="EMBL" id="MDC0670217.1"/>
    </source>
</evidence>
<dbReference type="RefSeq" id="WP_272000039.1">
    <property type="nucleotide sequence ID" value="NZ_JAQNDN010000010.1"/>
</dbReference>
<dbReference type="Proteomes" id="UP001217838">
    <property type="component" value="Unassembled WGS sequence"/>
</dbReference>